<dbReference type="OrthoDB" id="5422338at2"/>
<dbReference type="Pfam" id="PF12697">
    <property type="entry name" value="Abhydrolase_6"/>
    <property type="match status" value="1"/>
</dbReference>
<sequence>MTGRTVLRRVAAVPTPDGAQLHAVVDGSDDAPVTLVLAHGWTLAQAAWDDVAALLAPRIADGELRLIRYDQRGHGRSTWGRYANDVAELSIDQLGADLGVLLDELVPTGPVVLAGHSMGGMTIMCLAAARPELFGDRVRGVALVSTSAGDLAPAGETLAERLQLKLAPGLVTVAIGGARALERVRQLLPPSHPRHQKMVRELLYGADATDRMVVAGAEIMHASTVRAFAAFYPALGDHDKRTELDALRAVQVEILVGDSDKLTPQRHSRQLAQALPDAGLHLAERTGHMLPQERPQLVSDVLERLIAAAVEDRAAA</sequence>
<dbReference type="AlphaFoldDB" id="A0A238VJ20"/>
<accession>A0A238VJ20</accession>
<dbReference type="PANTHER" id="PTHR43433:SF5">
    <property type="entry name" value="AB HYDROLASE-1 DOMAIN-CONTAINING PROTEIN"/>
    <property type="match status" value="1"/>
</dbReference>
<evidence type="ECO:0000259" key="1">
    <source>
        <dbReference type="Pfam" id="PF12697"/>
    </source>
</evidence>
<dbReference type="Proteomes" id="UP000198403">
    <property type="component" value="Unassembled WGS sequence"/>
</dbReference>
<feature type="domain" description="AB hydrolase-1" evidence="1">
    <location>
        <begin position="35"/>
        <end position="300"/>
    </location>
</feature>
<gene>
    <name evidence="2" type="ORF">SAMN06272737_103237</name>
</gene>
<dbReference type="Gene3D" id="3.40.50.1820">
    <property type="entry name" value="alpha/beta hydrolase"/>
    <property type="match status" value="1"/>
</dbReference>
<proteinExistence type="predicted"/>
<dbReference type="EMBL" id="FZNO01000003">
    <property type="protein sequence ID" value="SNR34188.1"/>
    <property type="molecule type" value="Genomic_DNA"/>
</dbReference>
<dbReference type="SUPFAM" id="SSF53474">
    <property type="entry name" value="alpha/beta-Hydrolases"/>
    <property type="match status" value="1"/>
</dbReference>
<reference evidence="2 3" key="1">
    <citation type="submission" date="2017-06" db="EMBL/GenBank/DDBJ databases">
        <authorList>
            <person name="Kim H.J."/>
            <person name="Triplett B.A."/>
        </authorList>
    </citation>
    <scope>NUCLEOTIDE SEQUENCE [LARGE SCALE GENOMIC DNA]</scope>
    <source>
        <strain evidence="2 3">DSM 44272</strain>
    </source>
</reference>
<organism evidence="2 3">
    <name type="scientific">Blastococcus mobilis</name>
    <dbReference type="NCBI Taxonomy" id="1938746"/>
    <lineage>
        <taxon>Bacteria</taxon>
        <taxon>Bacillati</taxon>
        <taxon>Actinomycetota</taxon>
        <taxon>Actinomycetes</taxon>
        <taxon>Geodermatophilales</taxon>
        <taxon>Geodermatophilaceae</taxon>
        <taxon>Blastococcus</taxon>
    </lineage>
</organism>
<dbReference type="GO" id="GO:0003824">
    <property type="term" value="F:catalytic activity"/>
    <property type="evidence" value="ECO:0007669"/>
    <property type="project" value="UniProtKB-ARBA"/>
</dbReference>
<keyword evidence="3" id="KW-1185">Reference proteome</keyword>
<dbReference type="RefSeq" id="WP_089335353.1">
    <property type="nucleotide sequence ID" value="NZ_FZNO01000003.1"/>
</dbReference>
<dbReference type="InterPro" id="IPR029058">
    <property type="entry name" value="AB_hydrolase_fold"/>
</dbReference>
<dbReference type="InterPro" id="IPR050471">
    <property type="entry name" value="AB_hydrolase"/>
</dbReference>
<evidence type="ECO:0000313" key="2">
    <source>
        <dbReference type="EMBL" id="SNR34188.1"/>
    </source>
</evidence>
<name>A0A238VJ20_9ACTN</name>
<dbReference type="PANTHER" id="PTHR43433">
    <property type="entry name" value="HYDROLASE, ALPHA/BETA FOLD FAMILY PROTEIN"/>
    <property type="match status" value="1"/>
</dbReference>
<evidence type="ECO:0000313" key="3">
    <source>
        <dbReference type="Proteomes" id="UP000198403"/>
    </source>
</evidence>
<dbReference type="InterPro" id="IPR000073">
    <property type="entry name" value="AB_hydrolase_1"/>
</dbReference>
<protein>
    <submittedName>
        <fullName evidence="2">Pimeloyl-ACP methyl ester carboxylesterase</fullName>
    </submittedName>
</protein>